<sequence length="414" mass="43704">MLCDGTPNCQGRLRRSIDNCGSTVTPPCRGASPVVSWTCVNIDAEAAGVTCDLVLRCCNGVADVRLLPHHQLMKKPVEVGAPGGRGSPADVFLWLRLHEDGSAPSFWGLLSRCRGQSSRDSSVSTQLSKWMAGGCVWAPGPTAPVVCGGVKVRRTRAAPPIQWRAESVPSCGLRPPRIRKSRVPRRGLLNSSCPEGLVRHQLCDLPLDRTHVRLVSVRRAGLEPHPAVASGQRSVSARRLASSTAPGQTLRGVLNCVCVREAESRAAEPNPQLHSAVPPNCTLDPVLVLPGPVGGCLGPCGVQSVPVVFRSQTAPLCSGVGRVFCRGIYGQARSSVVAVTSAGQIGCCEVCPPGAFAFQHSIYLRLELLGCADSTFHSVTTGALPLQHQRGVCVSDSSVSRMDAVYRRSPGGAV</sequence>
<name>A0AAV2JHA4_KNICA</name>
<reference evidence="1 2" key="1">
    <citation type="submission" date="2024-04" db="EMBL/GenBank/DDBJ databases">
        <authorList>
            <person name="Waldvogel A.-M."/>
            <person name="Schoenle A."/>
        </authorList>
    </citation>
    <scope>NUCLEOTIDE SEQUENCE [LARGE SCALE GENOMIC DNA]</scope>
</reference>
<keyword evidence="2" id="KW-1185">Reference proteome</keyword>
<organism evidence="1 2">
    <name type="scientific">Knipowitschia caucasica</name>
    <name type="common">Caucasian dwarf goby</name>
    <name type="synonym">Pomatoschistus caucasicus</name>
    <dbReference type="NCBI Taxonomy" id="637954"/>
    <lineage>
        <taxon>Eukaryota</taxon>
        <taxon>Metazoa</taxon>
        <taxon>Chordata</taxon>
        <taxon>Craniata</taxon>
        <taxon>Vertebrata</taxon>
        <taxon>Euteleostomi</taxon>
        <taxon>Actinopterygii</taxon>
        <taxon>Neopterygii</taxon>
        <taxon>Teleostei</taxon>
        <taxon>Neoteleostei</taxon>
        <taxon>Acanthomorphata</taxon>
        <taxon>Gobiaria</taxon>
        <taxon>Gobiiformes</taxon>
        <taxon>Gobioidei</taxon>
        <taxon>Gobiidae</taxon>
        <taxon>Gobiinae</taxon>
        <taxon>Knipowitschia</taxon>
    </lineage>
</organism>
<dbReference type="Proteomes" id="UP001497482">
    <property type="component" value="Chromosome 13"/>
</dbReference>
<accession>A0AAV2JHA4</accession>
<evidence type="ECO:0000313" key="2">
    <source>
        <dbReference type="Proteomes" id="UP001497482"/>
    </source>
</evidence>
<gene>
    <name evidence="1" type="ORF">KC01_LOCUS8451</name>
</gene>
<dbReference type="EMBL" id="OZ035835">
    <property type="protein sequence ID" value="CAL1577063.1"/>
    <property type="molecule type" value="Genomic_DNA"/>
</dbReference>
<protein>
    <submittedName>
        <fullName evidence="1">Uncharacterized protein</fullName>
    </submittedName>
</protein>
<evidence type="ECO:0000313" key="1">
    <source>
        <dbReference type="EMBL" id="CAL1577063.1"/>
    </source>
</evidence>
<proteinExistence type="predicted"/>
<dbReference type="AlphaFoldDB" id="A0AAV2JHA4"/>